<proteinExistence type="predicted"/>
<comment type="caution">
    <text evidence="1">The sequence shown here is derived from an EMBL/GenBank/DDBJ whole genome shotgun (WGS) entry which is preliminary data.</text>
</comment>
<name>A0A9D1W251_9FIRM</name>
<sequence>MKRIITISREFGSGGRELGRRISELLQIAYYDKEIVEEMAKRTSLSEEYISQVTQQRPVMSFPISIGKSFYLMPDPLMEQHQSIYREQHQIIREMADKSDCVIVGRCGDYILQDLHPLRIFVYADMESKIARCRERGKEDPPLSDKELRQQIKKVEKGRAKYYEFYTGQSWGDKLNYDVCINTSGKSIKELAEVLVKLVK</sequence>
<dbReference type="AlphaFoldDB" id="A0A9D1W251"/>
<dbReference type="InterPro" id="IPR027417">
    <property type="entry name" value="P-loop_NTPase"/>
</dbReference>
<dbReference type="Proteomes" id="UP000886780">
    <property type="component" value="Unassembled WGS sequence"/>
</dbReference>
<accession>A0A9D1W251</accession>
<protein>
    <submittedName>
        <fullName evidence="1">Cytidylate kinase-like family protein</fullName>
    </submittedName>
</protein>
<dbReference type="GO" id="GO:0016301">
    <property type="term" value="F:kinase activity"/>
    <property type="evidence" value="ECO:0007669"/>
    <property type="project" value="UniProtKB-KW"/>
</dbReference>
<evidence type="ECO:0000313" key="2">
    <source>
        <dbReference type="Proteomes" id="UP000886780"/>
    </source>
</evidence>
<dbReference type="Gene3D" id="3.40.50.300">
    <property type="entry name" value="P-loop containing nucleotide triphosphate hydrolases"/>
    <property type="match status" value="1"/>
</dbReference>
<dbReference type="EMBL" id="DXEU01000010">
    <property type="protein sequence ID" value="HIX51275.1"/>
    <property type="molecule type" value="Genomic_DNA"/>
</dbReference>
<evidence type="ECO:0000313" key="1">
    <source>
        <dbReference type="EMBL" id="HIX51275.1"/>
    </source>
</evidence>
<reference evidence="1" key="1">
    <citation type="journal article" date="2021" name="PeerJ">
        <title>Extensive microbial diversity within the chicken gut microbiome revealed by metagenomics and culture.</title>
        <authorList>
            <person name="Gilroy R."/>
            <person name="Ravi A."/>
            <person name="Getino M."/>
            <person name="Pursley I."/>
            <person name="Horton D.L."/>
            <person name="Alikhan N.F."/>
            <person name="Baker D."/>
            <person name="Gharbi K."/>
            <person name="Hall N."/>
            <person name="Watson M."/>
            <person name="Adriaenssens E.M."/>
            <person name="Foster-Nyarko E."/>
            <person name="Jarju S."/>
            <person name="Secka A."/>
            <person name="Antonio M."/>
            <person name="Oren A."/>
            <person name="Chaudhuri R.R."/>
            <person name="La Ragione R."/>
            <person name="Hildebrand F."/>
            <person name="Pallen M.J."/>
        </authorList>
    </citation>
    <scope>NUCLEOTIDE SEQUENCE</scope>
    <source>
        <strain evidence="1">ChiGjej4B4-12881</strain>
    </source>
</reference>
<organism evidence="1 2">
    <name type="scientific">Candidatus Lachnoclostridium stercoripullorum</name>
    <dbReference type="NCBI Taxonomy" id="2838635"/>
    <lineage>
        <taxon>Bacteria</taxon>
        <taxon>Bacillati</taxon>
        <taxon>Bacillota</taxon>
        <taxon>Clostridia</taxon>
        <taxon>Lachnospirales</taxon>
        <taxon>Lachnospiraceae</taxon>
    </lineage>
</organism>
<reference evidence="1" key="2">
    <citation type="submission" date="2021-04" db="EMBL/GenBank/DDBJ databases">
        <authorList>
            <person name="Gilroy R."/>
        </authorList>
    </citation>
    <scope>NUCLEOTIDE SEQUENCE</scope>
    <source>
        <strain evidence="1">ChiGjej4B4-12881</strain>
    </source>
</reference>
<dbReference type="SUPFAM" id="SSF52540">
    <property type="entry name" value="P-loop containing nucleoside triphosphate hydrolases"/>
    <property type="match status" value="1"/>
</dbReference>
<keyword evidence="1" id="KW-0418">Kinase</keyword>
<keyword evidence="1" id="KW-0808">Transferase</keyword>
<gene>
    <name evidence="1" type="ORF">IAA28_00545</name>
</gene>
<dbReference type="Pfam" id="PF13189">
    <property type="entry name" value="Cytidylate_kin2"/>
    <property type="match status" value="1"/>
</dbReference>